<evidence type="ECO:0008006" key="3">
    <source>
        <dbReference type="Google" id="ProtNLM"/>
    </source>
</evidence>
<evidence type="ECO:0000313" key="1">
    <source>
        <dbReference type="EMBL" id="OFC69804.1"/>
    </source>
</evidence>
<proteinExistence type="predicted"/>
<organism evidence="1 2">
    <name type="scientific">Alteromonas confluentis</name>
    <dbReference type="NCBI Taxonomy" id="1656094"/>
    <lineage>
        <taxon>Bacteria</taxon>
        <taxon>Pseudomonadati</taxon>
        <taxon>Pseudomonadota</taxon>
        <taxon>Gammaproteobacteria</taxon>
        <taxon>Alteromonadales</taxon>
        <taxon>Alteromonadaceae</taxon>
        <taxon>Alteromonas/Salinimonas group</taxon>
        <taxon>Alteromonas</taxon>
    </lineage>
</organism>
<dbReference type="EMBL" id="MDHN01000037">
    <property type="protein sequence ID" value="OFC69804.1"/>
    <property type="molecule type" value="Genomic_DNA"/>
</dbReference>
<keyword evidence="2" id="KW-1185">Reference proteome</keyword>
<reference evidence="1 2" key="1">
    <citation type="submission" date="2016-08" db="EMBL/GenBank/DDBJ databases">
        <authorList>
            <person name="Seilhamer J.J."/>
        </authorList>
    </citation>
    <scope>NUCLEOTIDE SEQUENCE [LARGE SCALE GENOMIC DNA]</scope>
    <source>
        <strain evidence="1 2">KCTC 42603</strain>
    </source>
</reference>
<comment type="caution">
    <text evidence="1">The sequence shown here is derived from an EMBL/GenBank/DDBJ whole genome shotgun (WGS) entry which is preliminary data.</text>
</comment>
<sequence>MFSEKTEAWLKKHLEVSKQFAVSLTKNKIKFNGCQQKDYKLSMSLQLSDNTSVETLALYGRGVLEFGVFNQRVTSRSYEVISWWHNEDFRYGIATGLRPAHDLDLPMSGSLALPDSRTLSVYLETDGFKEDHVLSFAMRRETWLGNTSDLALNWDKSYDNQLQLGYRISF</sequence>
<evidence type="ECO:0000313" key="2">
    <source>
        <dbReference type="Proteomes" id="UP000175691"/>
    </source>
</evidence>
<accession>A0A1E7Z8S5</accession>
<gene>
    <name evidence="1" type="ORF">BFC18_16445</name>
</gene>
<dbReference type="Proteomes" id="UP000175691">
    <property type="component" value="Unassembled WGS sequence"/>
</dbReference>
<name>A0A1E7Z8S5_9ALTE</name>
<dbReference type="AlphaFoldDB" id="A0A1E7Z8S5"/>
<protein>
    <recommendedName>
        <fullName evidence="3">Autotransporter domain-containing protein</fullName>
    </recommendedName>
</protein>